<evidence type="ECO:0000313" key="3">
    <source>
        <dbReference type="Proteomes" id="UP001176961"/>
    </source>
</evidence>
<name>A0AA36GJK0_CYLNA</name>
<dbReference type="EMBL" id="CATQJL010000112">
    <property type="protein sequence ID" value="CAJ0592418.1"/>
    <property type="molecule type" value="Genomic_DNA"/>
</dbReference>
<sequence length="320" mass="36312">MVSKRSENARNNGQAKSHQTSEFDTPENTEHDLCNEIHFRFGKLSKMTGAEKDSLMFVLFPLVAAKTLCCNSVGSVCILVYWLLVRVLANVEEFNIEDTEAASNLAKAIKELWISVSTKLFTLKLYQSNQQERFSQTPTGTGSFPPVSWLAATNDTRFFYIFTGALKRILEKNTVSLAKLGRVVRQFDIIVENEDLPEGVVDFLISFVLDAVGLYRDELLRTPNEHKQNLNRWWMSLGEEDDAREKFFNKLSEARVDWSGRARIAIGRALADIRTYHLDPERDALLPSKKKRVVIEGSEGSSIIKELVIEKAECVGDERD</sequence>
<protein>
    <submittedName>
        <fullName evidence="2">Uncharacterized protein</fullName>
    </submittedName>
</protein>
<evidence type="ECO:0000313" key="2">
    <source>
        <dbReference type="EMBL" id="CAJ0592418.1"/>
    </source>
</evidence>
<gene>
    <name evidence="2" type="ORF">CYNAS_LOCUS4401</name>
</gene>
<accession>A0AA36GJK0</accession>
<reference evidence="2" key="1">
    <citation type="submission" date="2023-07" db="EMBL/GenBank/DDBJ databases">
        <authorList>
            <consortium name="CYATHOMIX"/>
        </authorList>
    </citation>
    <scope>NUCLEOTIDE SEQUENCE</scope>
    <source>
        <strain evidence="2">N/A</strain>
    </source>
</reference>
<organism evidence="2 3">
    <name type="scientific">Cylicocyclus nassatus</name>
    <name type="common">Nematode worm</name>
    <dbReference type="NCBI Taxonomy" id="53992"/>
    <lineage>
        <taxon>Eukaryota</taxon>
        <taxon>Metazoa</taxon>
        <taxon>Ecdysozoa</taxon>
        <taxon>Nematoda</taxon>
        <taxon>Chromadorea</taxon>
        <taxon>Rhabditida</taxon>
        <taxon>Rhabditina</taxon>
        <taxon>Rhabditomorpha</taxon>
        <taxon>Strongyloidea</taxon>
        <taxon>Strongylidae</taxon>
        <taxon>Cylicocyclus</taxon>
    </lineage>
</organism>
<evidence type="ECO:0000256" key="1">
    <source>
        <dbReference type="SAM" id="MobiDB-lite"/>
    </source>
</evidence>
<feature type="compositionally biased region" description="Polar residues" evidence="1">
    <location>
        <begin position="9"/>
        <end position="23"/>
    </location>
</feature>
<keyword evidence="3" id="KW-1185">Reference proteome</keyword>
<dbReference type="Proteomes" id="UP001176961">
    <property type="component" value="Unassembled WGS sequence"/>
</dbReference>
<comment type="caution">
    <text evidence="2">The sequence shown here is derived from an EMBL/GenBank/DDBJ whole genome shotgun (WGS) entry which is preliminary data.</text>
</comment>
<proteinExistence type="predicted"/>
<dbReference type="AlphaFoldDB" id="A0AA36GJK0"/>
<feature type="region of interest" description="Disordered" evidence="1">
    <location>
        <begin position="1"/>
        <end position="29"/>
    </location>
</feature>